<proteinExistence type="predicted"/>
<dbReference type="OrthoDB" id="4759936at2"/>
<dbReference type="InterPro" id="IPR036291">
    <property type="entry name" value="NAD(P)-bd_dom_sf"/>
</dbReference>
<evidence type="ECO:0000259" key="1">
    <source>
        <dbReference type="Pfam" id="PF19328"/>
    </source>
</evidence>
<evidence type="ECO:0000313" key="2">
    <source>
        <dbReference type="EMBL" id="TIC87305.1"/>
    </source>
</evidence>
<dbReference type="Pfam" id="PF19328">
    <property type="entry name" value="DAP_DH_C"/>
    <property type="match status" value="1"/>
</dbReference>
<protein>
    <submittedName>
        <fullName evidence="2">Dihydrodipicolinate reductase</fullName>
    </submittedName>
</protein>
<comment type="caution">
    <text evidence="2">The sequence shown here is derived from an EMBL/GenBank/DDBJ whole genome shotgun (WGS) entry which is preliminary data.</text>
</comment>
<name>A0A4T0V7N1_9NEIS</name>
<reference evidence="2 3" key="1">
    <citation type="submission" date="2019-04" db="EMBL/GenBank/DDBJ databases">
        <title>Crenobacter sp. nov.</title>
        <authorList>
            <person name="Shi S."/>
        </authorList>
    </citation>
    <scope>NUCLEOTIDE SEQUENCE [LARGE SCALE GENOMIC DNA]</scope>
    <source>
        <strain evidence="2 3">GY 70310</strain>
    </source>
</reference>
<dbReference type="InterPro" id="IPR045760">
    <property type="entry name" value="DAP_DH_C"/>
</dbReference>
<dbReference type="CDD" id="cd24146">
    <property type="entry name" value="nat-AmDH_N_like"/>
    <property type="match status" value="1"/>
</dbReference>
<gene>
    <name evidence="2" type="ORF">E5K04_00370</name>
</gene>
<dbReference type="AlphaFoldDB" id="A0A4T0V7N1"/>
<dbReference type="SUPFAM" id="SSF51735">
    <property type="entry name" value="NAD(P)-binding Rossmann-fold domains"/>
    <property type="match status" value="1"/>
</dbReference>
<dbReference type="EMBL" id="STGJ01000001">
    <property type="protein sequence ID" value="TIC87305.1"/>
    <property type="molecule type" value="Genomic_DNA"/>
</dbReference>
<dbReference type="Gene3D" id="3.40.50.720">
    <property type="entry name" value="NAD(P)-binding Rossmann-like Domain"/>
    <property type="match status" value="1"/>
</dbReference>
<organism evidence="2 3">
    <name type="scientific">Crenobacter intestini</name>
    <dbReference type="NCBI Taxonomy" id="2563443"/>
    <lineage>
        <taxon>Bacteria</taxon>
        <taxon>Pseudomonadati</taxon>
        <taxon>Pseudomonadota</taxon>
        <taxon>Betaproteobacteria</taxon>
        <taxon>Neisseriales</taxon>
        <taxon>Neisseriaceae</taxon>
        <taxon>Crenobacter</taxon>
    </lineage>
</organism>
<sequence length="348" mass="37294">MATEKEQVMEQIRVIQYGCGKMGRIMLRYLHEKGCRIVGAIDADTALVGRDVGEVAGLDMRLGVQVAADAEAVFAGCDAHVALIATRSLIGELEDAYTLAARHGVCALSTCEEAFYPWTTAAPLTNRLDRLAKQHGVTLSASGYQDVFWGKLVSALAGATHRIERIEGLSSYNVEDYGIALAEAHGAGLSADEFRRQITDAEALPSYMWNSAEWLAAELGFSVRSVSQVLEPILAPHDVKSATLGGTIPAGHALGMRAVVTLETYQGVVIEAQCVGKVYLPGEVDRNDWTVRGEPTTTLQIAAPDTVALTCATLVNRIPQLLAAPPGFVTCDRLAAPRYQPYPLGLPD</sequence>
<feature type="domain" description="2,4-diaminopentanoate dehydrogenase C-terminal" evidence="1">
    <location>
        <begin position="151"/>
        <end position="338"/>
    </location>
</feature>
<dbReference type="Proteomes" id="UP000308891">
    <property type="component" value="Unassembled WGS sequence"/>
</dbReference>
<evidence type="ECO:0000313" key="3">
    <source>
        <dbReference type="Proteomes" id="UP000308891"/>
    </source>
</evidence>
<keyword evidence="3" id="KW-1185">Reference proteome</keyword>
<accession>A0A4T0V7N1</accession>